<dbReference type="InterPro" id="IPR024983">
    <property type="entry name" value="CHAT_dom"/>
</dbReference>
<evidence type="ECO:0000313" key="3">
    <source>
        <dbReference type="Proteomes" id="UP001320603"/>
    </source>
</evidence>
<proteinExistence type="predicted"/>
<name>A0ABZ2ILI9_9BACT</name>
<dbReference type="RefSeq" id="WP_251967459.1">
    <property type="nucleotide sequence ID" value="NZ_CP146284.1"/>
</dbReference>
<feature type="domain" description="CHAT" evidence="1">
    <location>
        <begin position="2"/>
        <end position="58"/>
    </location>
</feature>
<reference evidence="2 3" key="1">
    <citation type="submission" date="2024-02" db="EMBL/GenBank/DDBJ databases">
        <title>Whole genome sequencing of Parabacteroides sp. AD58.</title>
        <authorList>
            <person name="Chaplin A.V."/>
            <person name="Pikina A.P."/>
            <person name="Sokolova S.R."/>
            <person name="Korostin D.O."/>
            <person name="Efimov B.A."/>
        </authorList>
    </citation>
    <scope>NUCLEOTIDE SEQUENCE [LARGE SCALE GENOMIC DNA]</scope>
    <source>
        <strain evidence="2 3">AD58</strain>
    </source>
</reference>
<evidence type="ECO:0000259" key="1">
    <source>
        <dbReference type="Pfam" id="PF12770"/>
    </source>
</evidence>
<sequence length="64" mass="7433">MSLWKVSDKATQILMTEFYKNLFAMGDKQKALKDAQQYLKAYINGIYSSPDYWAVFVILDGMEN</sequence>
<organism evidence="2 3">
    <name type="scientific">Parabacteroides absconsus</name>
    <dbReference type="NCBI Taxonomy" id="2951805"/>
    <lineage>
        <taxon>Bacteria</taxon>
        <taxon>Pseudomonadati</taxon>
        <taxon>Bacteroidota</taxon>
        <taxon>Bacteroidia</taxon>
        <taxon>Bacteroidales</taxon>
        <taxon>Tannerellaceae</taxon>
        <taxon>Parabacteroides</taxon>
    </lineage>
</organism>
<dbReference type="Pfam" id="PF12770">
    <property type="entry name" value="CHAT"/>
    <property type="match status" value="1"/>
</dbReference>
<keyword evidence="3" id="KW-1185">Reference proteome</keyword>
<evidence type="ECO:0000313" key="2">
    <source>
        <dbReference type="EMBL" id="WWV66263.1"/>
    </source>
</evidence>
<dbReference type="EMBL" id="CP146284">
    <property type="protein sequence ID" value="WWV66263.1"/>
    <property type="molecule type" value="Genomic_DNA"/>
</dbReference>
<accession>A0ABZ2ILI9</accession>
<gene>
    <name evidence="2" type="ORF">NEE14_014985</name>
</gene>
<protein>
    <submittedName>
        <fullName evidence="2">CHAT domain-containing protein</fullName>
    </submittedName>
</protein>
<dbReference type="Proteomes" id="UP001320603">
    <property type="component" value="Chromosome"/>
</dbReference>